<keyword evidence="2" id="KW-1185">Reference proteome</keyword>
<protein>
    <submittedName>
        <fullName evidence="1">Uncharacterized protein</fullName>
    </submittedName>
</protein>
<dbReference type="OrthoDB" id="9999020at2"/>
<gene>
    <name evidence="1" type="ORF">A0O34_21675</name>
</gene>
<evidence type="ECO:0000313" key="2">
    <source>
        <dbReference type="Proteomes" id="UP000077824"/>
    </source>
</evidence>
<name>A0A172Y136_9FLAO</name>
<dbReference type="RefSeq" id="WP_066759296.1">
    <property type="nucleotide sequence ID" value="NZ_CP015199.1"/>
</dbReference>
<dbReference type="AlphaFoldDB" id="A0A172Y136"/>
<reference evidence="1 2" key="1">
    <citation type="submission" date="2016-04" db="EMBL/GenBank/DDBJ databases">
        <title>Complete Genome Sequence of Chryseobacterium sp. IHBB 10212.</title>
        <authorList>
            <person name="Pal M."/>
            <person name="Swarnkar M.K."/>
            <person name="Kaushal K."/>
            <person name="Chhibber S."/>
            <person name="Singh A.K."/>
            <person name="Gulati A."/>
        </authorList>
    </citation>
    <scope>NUCLEOTIDE SEQUENCE [LARGE SCALE GENOMIC DNA]</scope>
    <source>
        <strain evidence="1 2">IHBB 10212</strain>
    </source>
</reference>
<accession>A0A172Y136</accession>
<sequence length="101" mass="12146">MNKNLKPAAIFLLDNESLPRYGIFWEKNTLNKVCRLLKFEYSNNKVYKLSSVEKDKLDIFSIKISELRNFFDKIKSNNVEFIEKTEMPGQFYRTPLWEISW</sequence>
<dbReference type="Proteomes" id="UP000077824">
    <property type="component" value="Chromosome"/>
</dbReference>
<dbReference type="KEGG" id="chh:A0O34_21675"/>
<dbReference type="STRING" id="1685010.A0O34_21675"/>
<proteinExistence type="predicted"/>
<evidence type="ECO:0000313" key="1">
    <source>
        <dbReference type="EMBL" id="ANF52973.1"/>
    </source>
</evidence>
<dbReference type="EMBL" id="CP015199">
    <property type="protein sequence ID" value="ANF52973.1"/>
    <property type="molecule type" value="Genomic_DNA"/>
</dbReference>
<organism evidence="1 2">
    <name type="scientific">Chryseobacterium glaciei</name>
    <dbReference type="NCBI Taxonomy" id="1685010"/>
    <lineage>
        <taxon>Bacteria</taxon>
        <taxon>Pseudomonadati</taxon>
        <taxon>Bacteroidota</taxon>
        <taxon>Flavobacteriia</taxon>
        <taxon>Flavobacteriales</taxon>
        <taxon>Weeksellaceae</taxon>
        <taxon>Chryseobacterium group</taxon>
        <taxon>Chryseobacterium</taxon>
    </lineage>
</organism>